<keyword evidence="4" id="KW-0808">Transferase</keyword>
<evidence type="ECO:0000256" key="5">
    <source>
        <dbReference type="ARBA" id="ARBA00022692"/>
    </source>
</evidence>
<evidence type="ECO:0000256" key="8">
    <source>
        <dbReference type="SAM" id="Phobius"/>
    </source>
</evidence>
<evidence type="ECO:0000259" key="9">
    <source>
        <dbReference type="Pfam" id="PF13231"/>
    </source>
</evidence>
<feature type="transmembrane region" description="Helical" evidence="8">
    <location>
        <begin position="304"/>
        <end position="322"/>
    </location>
</feature>
<evidence type="ECO:0000256" key="4">
    <source>
        <dbReference type="ARBA" id="ARBA00022679"/>
    </source>
</evidence>
<protein>
    <recommendedName>
        <fullName evidence="9">Glycosyltransferase RgtA/B/C/D-like domain-containing protein</fullName>
    </recommendedName>
</protein>
<feature type="transmembrane region" description="Helical" evidence="8">
    <location>
        <begin position="16"/>
        <end position="35"/>
    </location>
</feature>
<dbReference type="GO" id="GO:0016763">
    <property type="term" value="F:pentosyltransferase activity"/>
    <property type="evidence" value="ECO:0007669"/>
    <property type="project" value="TreeGrafter"/>
</dbReference>
<keyword evidence="11" id="KW-1185">Reference proteome</keyword>
<dbReference type="PANTHER" id="PTHR33908">
    <property type="entry name" value="MANNOSYLTRANSFERASE YKCB-RELATED"/>
    <property type="match status" value="1"/>
</dbReference>
<feature type="transmembrane region" description="Helical" evidence="8">
    <location>
        <begin position="138"/>
        <end position="159"/>
    </location>
</feature>
<name>A0A8J3P4T5_9ACTN</name>
<feature type="transmembrane region" description="Helical" evidence="8">
    <location>
        <begin position="334"/>
        <end position="353"/>
    </location>
</feature>
<organism evidence="10 11">
    <name type="scientific">Catellatospora citrea</name>
    <dbReference type="NCBI Taxonomy" id="53366"/>
    <lineage>
        <taxon>Bacteria</taxon>
        <taxon>Bacillati</taxon>
        <taxon>Actinomycetota</taxon>
        <taxon>Actinomycetes</taxon>
        <taxon>Micromonosporales</taxon>
        <taxon>Micromonosporaceae</taxon>
        <taxon>Catellatospora</taxon>
    </lineage>
</organism>
<dbReference type="Pfam" id="PF13231">
    <property type="entry name" value="PMT_2"/>
    <property type="match status" value="1"/>
</dbReference>
<dbReference type="EMBL" id="BONH01000041">
    <property type="protein sequence ID" value="GIG01571.1"/>
    <property type="molecule type" value="Genomic_DNA"/>
</dbReference>
<feature type="transmembrane region" description="Helical" evidence="8">
    <location>
        <begin position="197"/>
        <end position="216"/>
    </location>
</feature>
<keyword evidence="7 8" id="KW-0472">Membrane</keyword>
<evidence type="ECO:0000313" key="11">
    <source>
        <dbReference type="Proteomes" id="UP000659904"/>
    </source>
</evidence>
<reference evidence="10 11" key="1">
    <citation type="submission" date="2021-01" db="EMBL/GenBank/DDBJ databases">
        <title>Whole genome shotgun sequence of Catellatospora citrea NBRC 14495.</title>
        <authorList>
            <person name="Komaki H."/>
            <person name="Tamura T."/>
        </authorList>
    </citation>
    <scope>NUCLEOTIDE SEQUENCE [LARGE SCALE GENOMIC DNA]</scope>
    <source>
        <strain evidence="10 11">NBRC 14495</strain>
    </source>
</reference>
<gene>
    <name evidence="10" type="ORF">Cci01nite_66640</name>
</gene>
<feature type="transmembrane region" description="Helical" evidence="8">
    <location>
        <begin position="223"/>
        <end position="242"/>
    </location>
</feature>
<dbReference type="AlphaFoldDB" id="A0A8J3P4T5"/>
<dbReference type="GO" id="GO:0005886">
    <property type="term" value="C:plasma membrane"/>
    <property type="evidence" value="ECO:0007669"/>
    <property type="project" value="UniProtKB-SubCell"/>
</dbReference>
<dbReference type="InterPro" id="IPR050297">
    <property type="entry name" value="LipidA_mod_glycosyltrf_83"/>
</dbReference>
<evidence type="ECO:0000256" key="7">
    <source>
        <dbReference type="ARBA" id="ARBA00023136"/>
    </source>
</evidence>
<evidence type="ECO:0000256" key="2">
    <source>
        <dbReference type="ARBA" id="ARBA00022475"/>
    </source>
</evidence>
<evidence type="ECO:0000256" key="1">
    <source>
        <dbReference type="ARBA" id="ARBA00004651"/>
    </source>
</evidence>
<comment type="subcellular location">
    <subcellularLocation>
        <location evidence="1">Cell membrane</location>
        <topology evidence="1">Multi-pass membrane protein</topology>
    </subcellularLocation>
</comment>
<feature type="transmembrane region" description="Helical" evidence="8">
    <location>
        <begin position="365"/>
        <end position="383"/>
    </location>
</feature>
<feature type="transmembrane region" description="Helical" evidence="8">
    <location>
        <begin position="96"/>
        <end position="118"/>
    </location>
</feature>
<feature type="transmembrane region" description="Helical" evidence="8">
    <location>
        <begin position="280"/>
        <end position="297"/>
    </location>
</feature>
<comment type="caution">
    <text evidence="10">The sequence shown here is derived from an EMBL/GenBank/DDBJ whole genome shotgun (WGS) entry which is preliminary data.</text>
</comment>
<accession>A0A8J3P4T5</accession>
<evidence type="ECO:0000313" key="10">
    <source>
        <dbReference type="EMBL" id="GIG01571.1"/>
    </source>
</evidence>
<dbReference type="Proteomes" id="UP000659904">
    <property type="component" value="Unassembled WGS sequence"/>
</dbReference>
<dbReference type="GO" id="GO:0009103">
    <property type="term" value="P:lipopolysaccharide biosynthetic process"/>
    <property type="evidence" value="ECO:0007669"/>
    <property type="project" value="UniProtKB-ARBA"/>
</dbReference>
<dbReference type="InterPro" id="IPR038731">
    <property type="entry name" value="RgtA/B/C-like"/>
</dbReference>
<keyword evidence="6 8" id="KW-1133">Transmembrane helix</keyword>
<keyword evidence="2" id="KW-1003">Cell membrane</keyword>
<dbReference type="RefSeq" id="WP_120322485.1">
    <property type="nucleotide sequence ID" value="NZ_BONH01000041.1"/>
</dbReference>
<keyword evidence="5 8" id="KW-0812">Transmembrane</keyword>
<feature type="transmembrane region" description="Helical" evidence="8">
    <location>
        <begin position="171"/>
        <end position="191"/>
    </location>
</feature>
<keyword evidence="3" id="KW-0328">Glycosyltransferase</keyword>
<evidence type="ECO:0000256" key="3">
    <source>
        <dbReference type="ARBA" id="ARBA00022676"/>
    </source>
</evidence>
<dbReference type="PANTHER" id="PTHR33908:SF11">
    <property type="entry name" value="MEMBRANE PROTEIN"/>
    <property type="match status" value="1"/>
</dbReference>
<sequence length="519" mass="54690">MTGATVTLRLTVVRDALLWAAVAAAAAWTFAYRAATSRAQVLDYDDGVYWQTALAIADGARPYTEVFHAQPPLFPWLVAQPFALLGAVDGETTARLLMTGFAALLAATAAGMTALLRGPRAGMLAALAVVAFPLLQRYSFQFGADLPAAALGGVALCLAMRARSAGRPARWWWWAGSGAALCLAALVKLIAVVVAPALALVLLTTVSTGTTGWWAWLRRTAAATGCMLAGFAAAAAVAMLVIRPGRAAWDQVFAFHLRAAESVNSPDVIGMIDNTGDWGLPYFIAAGVGGLLALGLPGRAGGRADVAAIAVWAATIVPYGYLHHPVFKHHVLLFVAPAGALIVLGVAALWAVARRAVLRVTGPRRRWAGGVAVVVAIVAGAWYTTHTTVAPVLTDTSVEACLRGLPRDVVLVSDDQAMLARAGLRTPPWLVDTSHVRIDSGWLTDAEITAAATAADGVLFARPRRIGKHPEVRVWAKEHFPVRYTADRYELYVHAAPLVMGCTGKVQVDGKTVKDAPTP</sequence>
<evidence type="ECO:0000256" key="6">
    <source>
        <dbReference type="ARBA" id="ARBA00022989"/>
    </source>
</evidence>
<proteinExistence type="predicted"/>
<feature type="domain" description="Glycosyltransferase RgtA/B/C/D-like" evidence="9">
    <location>
        <begin position="70"/>
        <end position="206"/>
    </location>
</feature>